<reference evidence="2 3" key="1">
    <citation type="journal article" date="2013" name="PLoS Genet.">
        <title>Comparative genome structure, secondary metabolite, and effector coding capacity across Cochliobolus pathogens.</title>
        <authorList>
            <person name="Condon B.J."/>
            <person name="Leng Y."/>
            <person name="Wu D."/>
            <person name="Bushley K.E."/>
            <person name="Ohm R.A."/>
            <person name="Otillar R."/>
            <person name="Martin J."/>
            <person name="Schackwitz W."/>
            <person name="Grimwood J."/>
            <person name="MohdZainudin N."/>
            <person name="Xue C."/>
            <person name="Wang R."/>
            <person name="Manning V.A."/>
            <person name="Dhillon B."/>
            <person name="Tu Z.J."/>
            <person name="Steffenson B.J."/>
            <person name="Salamov A."/>
            <person name="Sun H."/>
            <person name="Lowry S."/>
            <person name="LaButti K."/>
            <person name="Han J."/>
            <person name="Copeland A."/>
            <person name="Lindquist E."/>
            <person name="Barry K."/>
            <person name="Schmutz J."/>
            <person name="Baker S.E."/>
            <person name="Ciuffetti L.M."/>
            <person name="Grigoriev I.V."/>
            <person name="Zhong S."/>
            <person name="Turgeon B.G."/>
        </authorList>
    </citation>
    <scope>NUCLEOTIDE SEQUENCE [LARGE SCALE GENOMIC DNA]</scope>
    <source>
        <strain evidence="2 3">ATCC 44560</strain>
    </source>
</reference>
<evidence type="ECO:0000256" key="1">
    <source>
        <dbReference type="SAM" id="MobiDB-lite"/>
    </source>
</evidence>
<dbReference type="HOGENOM" id="CLU_1499744_0_0_1"/>
<feature type="compositionally biased region" description="Polar residues" evidence="1">
    <location>
        <begin position="11"/>
        <end position="21"/>
    </location>
</feature>
<dbReference type="Proteomes" id="UP000054032">
    <property type="component" value="Unassembled WGS sequence"/>
</dbReference>
<evidence type="ECO:0000313" key="3">
    <source>
        <dbReference type="Proteomes" id="UP000054032"/>
    </source>
</evidence>
<dbReference type="AlphaFoldDB" id="W6Z3W7"/>
<dbReference type="OrthoDB" id="10634764at2759"/>
<feature type="compositionally biased region" description="Polar residues" evidence="1">
    <location>
        <begin position="87"/>
        <end position="98"/>
    </location>
</feature>
<gene>
    <name evidence="2" type="ORF">COCMIDRAFT_98142</name>
</gene>
<feature type="non-terminal residue" evidence="2">
    <location>
        <position position="1"/>
    </location>
</feature>
<keyword evidence="3" id="KW-1185">Reference proteome</keyword>
<dbReference type="RefSeq" id="XP_007689047.1">
    <property type="nucleotide sequence ID" value="XM_007690857.1"/>
</dbReference>
<dbReference type="GeneID" id="19129199"/>
<proteinExistence type="predicted"/>
<evidence type="ECO:0000313" key="2">
    <source>
        <dbReference type="EMBL" id="EUC44438.1"/>
    </source>
</evidence>
<name>W6Z3W7_COCMI</name>
<feature type="region of interest" description="Disordered" evidence="1">
    <location>
        <begin position="1"/>
        <end position="22"/>
    </location>
</feature>
<dbReference type="KEGG" id="bor:COCMIDRAFT_98142"/>
<feature type="region of interest" description="Disordered" evidence="1">
    <location>
        <begin position="78"/>
        <end position="115"/>
    </location>
</feature>
<organism evidence="2 3">
    <name type="scientific">Bipolaris oryzae ATCC 44560</name>
    <dbReference type="NCBI Taxonomy" id="930090"/>
    <lineage>
        <taxon>Eukaryota</taxon>
        <taxon>Fungi</taxon>
        <taxon>Dikarya</taxon>
        <taxon>Ascomycota</taxon>
        <taxon>Pezizomycotina</taxon>
        <taxon>Dothideomycetes</taxon>
        <taxon>Pleosporomycetidae</taxon>
        <taxon>Pleosporales</taxon>
        <taxon>Pleosporineae</taxon>
        <taxon>Pleosporaceae</taxon>
        <taxon>Bipolaris</taxon>
    </lineage>
</organism>
<sequence length="180" mass="20087">PKVPSPYPSPVRQQQQKTTPQRVHYTRKLPCTHTHPLHQHLHNTLSSLPPPLLLPCPLPSSSPFPSLCFQIPPLSQKHFPRRYSRNPPKNQEKTTTPQHPALASPTLCQPPAPLPAITRPLPTPLTFPLSKTTHTQPANVFCVHTHINAGNDDMGGVFTPTPLPPDRRFALAFYTTAYTY</sequence>
<protein>
    <submittedName>
        <fullName evidence="2">Uncharacterized protein</fullName>
    </submittedName>
</protein>
<accession>W6Z3W7</accession>
<dbReference type="EMBL" id="KI964004">
    <property type="protein sequence ID" value="EUC44438.1"/>
    <property type="molecule type" value="Genomic_DNA"/>
</dbReference>